<dbReference type="GO" id="GO:0000278">
    <property type="term" value="P:mitotic cell cycle"/>
    <property type="evidence" value="ECO:0007669"/>
    <property type="project" value="TreeGrafter"/>
</dbReference>
<keyword evidence="4" id="KW-1185">Reference proteome</keyword>
<dbReference type="GO" id="GO:0003887">
    <property type="term" value="F:DNA-directed DNA polymerase activity"/>
    <property type="evidence" value="ECO:0007669"/>
    <property type="project" value="UniProtKB-KW"/>
</dbReference>
<organism evidence="3 4">
    <name type="scientific">Rubus argutus</name>
    <name type="common">Southern blackberry</name>
    <dbReference type="NCBI Taxonomy" id="59490"/>
    <lineage>
        <taxon>Eukaryota</taxon>
        <taxon>Viridiplantae</taxon>
        <taxon>Streptophyta</taxon>
        <taxon>Embryophyta</taxon>
        <taxon>Tracheophyta</taxon>
        <taxon>Spermatophyta</taxon>
        <taxon>Magnoliopsida</taxon>
        <taxon>eudicotyledons</taxon>
        <taxon>Gunneridae</taxon>
        <taxon>Pentapetalae</taxon>
        <taxon>rosids</taxon>
        <taxon>fabids</taxon>
        <taxon>Rosales</taxon>
        <taxon>Rosaceae</taxon>
        <taxon>Rosoideae</taxon>
        <taxon>Rosoideae incertae sedis</taxon>
        <taxon>Rubus</taxon>
    </lineage>
</organism>
<comment type="caution">
    <text evidence="3">The sequence shown here is derived from an EMBL/GenBank/DDBJ whole genome shotgun (WGS) entry which is preliminary data.</text>
</comment>
<dbReference type="GO" id="GO:0045004">
    <property type="term" value="P:DNA replication proofreading"/>
    <property type="evidence" value="ECO:0007669"/>
    <property type="project" value="TreeGrafter"/>
</dbReference>
<dbReference type="EMBL" id="JBEDUW010000003">
    <property type="protein sequence ID" value="KAK9939851.1"/>
    <property type="molecule type" value="Genomic_DNA"/>
</dbReference>
<dbReference type="PANTHER" id="PTHR10670:SF0">
    <property type="entry name" value="DNA POLYMERASE EPSILON CATALYTIC SUBUNIT A"/>
    <property type="match status" value="1"/>
</dbReference>
<keyword evidence="1" id="KW-0863">Zinc-finger</keyword>
<keyword evidence="1" id="KW-0479">Metal-binding</keyword>
<keyword evidence="1" id="KW-0004">4Fe-4S</keyword>
<dbReference type="EC" id="2.7.7.7" evidence="1"/>
<feature type="domain" description="DNA polymerase epsilon catalytic subunit A C-terminal" evidence="2">
    <location>
        <begin position="15"/>
        <end position="84"/>
    </location>
</feature>
<gene>
    <name evidence="3" type="ORF">M0R45_016533</name>
</gene>
<dbReference type="InterPro" id="IPR013697">
    <property type="entry name" value="DNA_pol_e_suA_C"/>
</dbReference>
<keyword evidence="1" id="KW-0238">DNA-binding</keyword>
<dbReference type="Proteomes" id="UP001457282">
    <property type="component" value="Unassembled WGS sequence"/>
</dbReference>
<keyword evidence="1" id="KW-0408">Iron</keyword>
<dbReference type="InterPro" id="IPR029703">
    <property type="entry name" value="POL2"/>
</dbReference>
<dbReference type="GO" id="GO:0008310">
    <property type="term" value="F:single-stranded DNA 3'-5' DNA exonuclease activity"/>
    <property type="evidence" value="ECO:0007669"/>
    <property type="project" value="TreeGrafter"/>
</dbReference>
<comment type="cofactor">
    <cofactor evidence="1">
        <name>[4Fe-4S] cluster</name>
        <dbReference type="ChEBI" id="CHEBI:49883"/>
    </cofactor>
</comment>
<keyword evidence="1" id="KW-0548">Nucleotidyltransferase</keyword>
<evidence type="ECO:0000259" key="2">
    <source>
        <dbReference type="Pfam" id="PF08490"/>
    </source>
</evidence>
<proteinExistence type="inferred from homology"/>
<comment type="catalytic activity">
    <reaction evidence="1">
        <text>DNA(n) + a 2'-deoxyribonucleoside 5'-triphosphate = DNA(n+1) + diphosphate</text>
        <dbReference type="Rhea" id="RHEA:22508"/>
        <dbReference type="Rhea" id="RHEA-COMP:17339"/>
        <dbReference type="Rhea" id="RHEA-COMP:17340"/>
        <dbReference type="ChEBI" id="CHEBI:33019"/>
        <dbReference type="ChEBI" id="CHEBI:61560"/>
        <dbReference type="ChEBI" id="CHEBI:173112"/>
        <dbReference type="EC" id="2.7.7.7"/>
    </reaction>
</comment>
<comment type="subcellular location">
    <subcellularLocation>
        <location evidence="1">Nucleus</location>
    </subcellularLocation>
</comment>
<protein>
    <recommendedName>
        <fullName evidence="1">DNA polymerase epsilon catalytic subunit</fullName>
        <ecNumber evidence="1">2.7.7.7</ecNumber>
    </recommendedName>
</protein>
<keyword evidence="1" id="KW-0539">Nucleus</keyword>
<dbReference type="GO" id="GO:0008270">
    <property type="term" value="F:zinc ion binding"/>
    <property type="evidence" value="ECO:0007669"/>
    <property type="project" value="UniProtKB-KW"/>
</dbReference>
<dbReference type="PANTHER" id="PTHR10670">
    <property type="entry name" value="DNA POLYMERASE EPSILON CATALYTIC SUBUNIT A"/>
    <property type="match status" value="1"/>
</dbReference>
<dbReference type="GO" id="GO:0006287">
    <property type="term" value="P:base-excision repair, gap-filling"/>
    <property type="evidence" value="ECO:0007669"/>
    <property type="project" value="TreeGrafter"/>
</dbReference>
<dbReference type="GO" id="GO:0008622">
    <property type="term" value="C:epsilon DNA polymerase complex"/>
    <property type="evidence" value="ECO:0007669"/>
    <property type="project" value="InterPro"/>
</dbReference>
<dbReference type="GO" id="GO:0003677">
    <property type="term" value="F:DNA binding"/>
    <property type="evidence" value="ECO:0007669"/>
    <property type="project" value="UniProtKB-KW"/>
</dbReference>
<dbReference type="AlphaFoldDB" id="A0AAW1XU80"/>
<comment type="function">
    <text evidence="1">DNA polymerase II participates in chromosomal DNA replication.</text>
</comment>
<evidence type="ECO:0000313" key="4">
    <source>
        <dbReference type="Proteomes" id="UP001457282"/>
    </source>
</evidence>
<accession>A0AAW1XU80</accession>
<dbReference type="GO" id="GO:0006297">
    <property type="term" value="P:nucleotide-excision repair, DNA gap filling"/>
    <property type="evidence" value="ECO:0007669"/>
    <property type="project" value="TreeGrafter"/>
</dbReference>
<keyword evidence="1" id="KW-0808">Transferase</keyword>
<keyword evidence="1" id="KW-0235">DNA replication</keyword>
<keyword evidence="1" id="KW-0239">DNA-directed DNA polymerase</keyword>
<keyword evidence="1" id="KW-0411">Iron-sulfur</keyword>
<keyword evidence="1" id="KW-0862">Zinc</keyword>
<dbReference type="Pfam" id="PF08490">
    <property type="entry name" value="DUF1744"/>
    <property type="match status" value="1"/>
</dbReference>
<comment type="similarity">
    <text evidence="1">Belongs to the DNA polymerase type-B family.</text>
</comment>
<evidence type="ECO:0000313" key="3">
    <source>
        <dbReference type="EMBL" id="KAK9939851.1"/>
    </source>
</evidence>
<reference evidence="3 4" key="1">
    <citation type="journal article" date="2023" name="G3 (Bethesda)">
        <title>A chromosome-length genome assembly and annotation of blackberry (Rubus argutus, cv. 'Hillquist').</title>
        <authorList>
            <person name="Bruna T."/>
            <person name="Aryal R."/>
            <person name="Dudchenko O."/>
            <person name="Sargent D.J."/>
            <person name="Mead D."/>
            <person name="Buti M."/>
            <person name="Cavallini A."/>
            <person name="Hytonen T."/>
            <person name="Andres J."/>
            <person name="Pham M."/>
            <person name="Weisz D."/>
            <person name="Mascagni F."/>
            <person name="Usai G."/>
            <person name="Natali L."/>
            <person name="Bassil N."/>
            <person name="Fernandez G.E."/>
            <person name="Lomsadze A."/>
            <person name="Armour M."/>
            <person name="Olukolu B."/>
            <person name="Poorten T."/>
            <person name="Britton C."/>
            <person name="Davik J."/>
            <person name="Ashrafi H."/>
            <person name="Aiden E.L."/>
            <person name="Borodovsky M."/>
            <person name="Worthington M."/>
        </authorList>
    </citation>
    <scope>NUCLEOTIDE SEQUENCE [LARGE SCALE GENOMIC DNA]</scope>
    <source>
        <strain evidence="3">PI 553951</strain>
    </source>
</reference>
<dbReference type="GO" id="GO:0051539">
    <property type="term" value="F:4 iron, 4 sulfur cluster binding"/>
    <property type="evidence" value="ECO:0007669"/>
    <property type="project" value="UniProtKB-KW"/>
</dbReference>
<dbReference type="GO" id="GO:0006272">
    <property type="term" value="P:leading strand elongation"/>
    <property type="evidence" value="ECO:0007669"/>
    <property type="project" value="TreeGrafter"/>
</dbReference>
<name>A0AAW1XU80_RUBAR</name>
<evidence type="ECO:0000256" key="1">
    <source>
        <dbReference type="RuleBase" id="RU365029"/>
    </source>
</evidence>
<sequence length="89" mass="10080">MLGIVSTRFLGGNKWLQKLACNRCAASSQWLNDRISLSRYAHVPLGNFEVDSLMHTADIFFSRAYVLWISDDGIPDLEGINEEETCLCR</sequence>